<sequence>MSSTQNYKTPYERTQNIIDLHFHYNDDDSPEISDEEPIIHRLLIGTKQIGVNDFIL</sequence>
<protein>
    <submittedName>
        <fullName evidence="1">Uncharacterized protein</fullName>
    </submittedName>
</protein>
<dbReference type="RefSeq" id="WP_184403745.1">
    <property type="nucleotide sequence ID" value="NZ_JACHHJ010000002.1"/>
</dbReference>
<dbReference type="EMBL" id="JACHHJ010000002">
    <property type="protein sequence ID" value="MBB6449787.1"/>
    <property type="molecule type" value="Genomic_DNA"/>
</dbReference>
<proteinExistence type="predicted"/>
<evidence type="ECO:0000313" key="2">
    <source>
        <dbReference type="Proteomes" id="UP000568839"/>
    </source>
</evidence>
<dbReference type="Proteomes" id="UP000568839">
    <property type="component" value="Unassembled WGS sequence"/>
</dbReference>
<reference evidence="1 2" key="1">
    <citation type="submission" date="2020-08" db="EMBL/GenBank/DDBJ databases">
        <title>Genomic Encyclopedia of Type Strains, Phase IV (KMG-IV): sequencing the most valuable type-strain genomes for metagenomic binning, comparative biology and taxonomic classification.</title>
        <authorList>
            <person name="Goeker M."/>
        </authorList>
    </citation>
    <scope>NUCLEOTIDE SEQUENCE [LARGE SCALE GENOMIC DNA]</scope>
    <source>
        <strain evidence="1 2">DSM 21769</strain>
    </source>
</reference>
<name>A0A841PLQ6_9BACL</name>
<accession>A0A841PLQ6</accession>
<keyword evidence="2" id="KW-1185">Reference proteome</keyword>
<dbReference type="AlphaFoldDB" id="A0A841PLQ6"/>
<organism evidence="1 2">
    <name type="scientific">Geomicrobium halophilum</name>
    <dbReference type="NCBI Taxonomy" id="549000"/>
    <lineage>
        <taxon>Bacteria</taxon>
        <taxon>Bacillati</taxon>
        <taxon>Bacillota</taxon>
        <taxon>Bacilli</taxon>
        <taxon>Bacillales</taxon>
        <taxon>Geomicrobium</taxon>
    </lineage>
</organism>
<comment type="caution">
    <text evidence="1">The sequence shown here is derived from an EMBL/GenBank/DDBJ whole genome shotgun (WGS) entry which is preliminary data.</text>
</comment>
<gene>
    <name evidence="1" type="ORF">HNR44_001765</name>
</gene>
<evidence type="ECO:0000313" key="1">
    <source>
        <dbReference type="EMBL" id="MBB6449787.1"/>
    </source>
</evidence>